<dbReference type="InterPro" id="IPR041662">
    <property type="entry name" value="SusD-like_2"/>
</dbReference>
<evidence type="ECO:0000256" key="1">
    <source>
        <dbReference type="SAM" id="SignalP"/>
    </source>
</evidence>
<dbReference type="OrthoDB" id="622163at2"/>
<dbReference type="PROSITE" id="PS51257">
    <property type="entry name" value="PROKAR_LIPOPROTEIN"/>
    <property type="match status" value="1"/>
</dbReference>
<dbReference type="EMBL" id="FOXS01000006">
    <property type="protein sequence ID" value="SFQ73594.1"/>
    <property type="molecule type" value="Genomic_DNA"/>
</dbReference>
<dbReference type="Pfam" id="PF12771">
    <property type="entry name" value="SusD-like_2"/>
    <property type="match status" value="1"/>
</dbReference>
<dbReference type="RefSeq" id="WP_092677552.1">
    <property type="nucleotide sequence ID" value="NZ_FOXS01000006.1"/>
</dbReference>
<dbReference type="Gene3D" id="1.25.40.390">
    <property type="match status" value="1"/>
</dbReference>
<dbReference type="Proteomes" id="UP000199029">
    <property type="component" value="Unassembled WGS sequence"/>
</dbReference>
<name>A0A1I6AY30_HYMAR</name>
<dbReference type="SUPFAM" id="SSF48452">
    <property type="entry name" value="TPR-like"/>
    <property type="match status" value="1"/>
</dbReference>
<organism evidence="2 3">
    <name type="scientific">Hymenobacter arizonensis</name>
    <name type="common">Siccationidurans arizonensis</name>
    <dbReference type="NCBI Taxonomy" id="1227077"/>
    <lineage>
        <taxon>Bacteria</taxon>
        <taxon>Pseudomonadati</taxon>
        <taxon>Bacteroidota</taxon>
        <taxon>Cytophagia</taxon>
        <taxon>Cytophagales</taxon>
        <taxon>Hymenobacteraceae</taxon>
        <taxon>Hymenobacter</taxon>
    </lineage>
</organism>
<dbReference type="AlphaFoldDB" id="A0A1I6AY30"/>
<gene>
    <name evidence="2" type="ORF">SAMN04515668_4029</name>
</gene>
<feature type="signal peptide" evidence="1">
    <location>
        <begin position="1"/>
        <end position="20"/>
    </location>
</feature>
<keyword evidence="1" id="KW-0732">Signal</keyword>
<dbReference type="STRING" id="1227077.SAMN04515668_4029"/>
<keyword evidence="2" id="KW-0449">Lipoprotein</keyword>
<keyword evidence="3" id="KW-1185">Reference proteome</keyword>
<protein>
    <submittedName>
        <fullName evidence="2">Susd and RagB outer membrane lipoprotein</fullName>
    </submittedName>
</protein>
<reference evidence="3" key="1">
    <citation type="submission" date="2016-10" db="EMBL/GenBank/DDBJ databases">
        <authorList>
            <person name="Varghese N."/>
            <person name="Submissions S."/>
        </authorList>
    </citation>
    <scope>NUCLEOTIDE SEQUENCE [LARGE SCALE GENOMIC DNA]</scope>
    <source>
        <strain evidence="3">OR362-8,ATCC BAA-1266,JCM 13504</strain>
    </source>
</reference>
<accession>A0A1I6AY30</accession>
<sequence length="475" mass="51776">MKRAFYLLSSLMLVFTTSCVDSLEEYNVDAKRATVVPGVTLVTTAERAIARTVTSTNVNLNPFRFYVQYWTETTYTDETNYDIQTRQINNAFWNALYLNSLGNLNEARRVITSEATADKVKANQLACVEILSVYTWKTLVDTYGNVPYTEALDFTKPQPAYDDAKTIYASLFTRLDAALASLDPTAAGLGSADVIYRGDIAKWRKFGNSLKLRMALTIADDDVAKARTAAVQAAPGVFTSNADNAEFAFLSSVPNTNPLYEDLVNSGRQDFVGASPFIDVLNTLQDPRRSYYFKEAAPGRFIGGVYGALNDYDDFSAPGAALEDPTLPGVLLSYSEVEFLLAESVERGFAVGGTAASHYNAAVTASILHAGGTQAAAATYLARPTVAYATATGTYKQKIGVQKWIALYDQPVVAWTEWRRLDSPSLVKPANALSDIPKRFTYPTPELNQNGANAKSAGSAIGGDVVTTKIFWDKF</sequence>
<dbReference type="InterPro" id="IPR011990">
    <property type="entry name" value="TPR-like_helical_dom_sf"/>
</dbReference>
<evidence type="ECO:0000313" key="2">
    <source>
        <dbReference type="EMBL" id="SFQ73594.1"/>
    </source>
</evidence>
<feature type="chain" id="PRO_5011510650" evidence="1">
    <location>
        <begin position="21"/>
        <end position="475"/>
    </location>
</feature>
<evidence type="ECO:0000313" key="3">
    <source>
        <dbReference type="Proteomes" id="UP000199029"/>
    </source>
</evidence>
<proteinExistence type="predicted"/>